<dbReference type="EMBL" id="MN740218">
    <property type="protein sequence ID" value="QHT94300.1"/>
    <property type="molecule type" value="Genomic_DNA"/>
</dbReference>
<dbReference type="AlphaFoldDB" id="A0A6C0INZ0"/>
<name>A0A6C0INZ0_9ZZZZ</name>
<proteinExistence type="predicted"/>
<dbReference type="CDD" id="cd02440">
    <property type="entry name" value="AdoMet_MTases"/>
    <property type="match status" value="1"/>
</dbReference>
<dbReference type="InterPro" id="IPR041698">
    <property type="entry name" value="Methyltransf_25"/>
</dbReference>
<dbReference type="Gene3D" id="3.40.50.150">
    <property type="entry name" value="Vaccinia Virus protein VP39"/>
    <property type="match status" value="1"/>
</dbReference>
<protein>
    <recommendedName>
        <fullName evidence="1">Methyltransferase domain-containing protein</fullName>
    </recommendedName>
</protein>
<evidence type="ECO:0000259" key="1">
    <source>
        <dbReference type="Pfam" id="PF13649"/>
    </source>
</evidence>
<dbReference type="Pfam" id="PF13649">
    <property type="entry name" value="Methyltransf_25"/>
    <property type="match status" value="1"/>
</dbReference>
<reference evidence="2" key="1">
    <citation type="journal article" date="2020" name="Nature">
        <title>Giant virus diversity and host interactions through global metagenomics.</title>
        <authorList>
            <person name="Schulz F."/>
            <person name="Roux S."/>
            <person name="Paez-Espino D."/>
            <person name="Jungbluth S."/>
            <person name="Walsh D.A."/>
            <person name="Denef V.J."/>
            <person name="McMahon K.D."/>
            <person name="Konstantinidis K.T."/>
            <person name="Eloe-Fadrosh E.A."/>
            <person name="Kyrpides N.C."/>
            <person name="Woyke T."/>
        </authorList>
    </citation>
    <scope>NUCLEOTIDE SEQUENCE</scope>
    <source>
        <strain evidence="2">GVMAG-M-3300024258-28</strain>
    </source>
</reference>
<feature type="domain" description="Methyltransferase" evidence="1">
    <location>
        <begin position="83"/>
        <end position="179"/>
    </location>
</feature>
<dbReference type="InterPro" id="IPR029063">
    <property type="entry name" value="SAM-dependent_MTases_sf"/>
</dbReference>
<sequence>MSQKLKIINKIFHFLSSYKKKQILMLWDNYSLSNDSLQNTLHNIYLQINKKIDPDEHRQDYIIEKLHRVISTYVKPINNSFKIVDIGGGNGNILSGLQHYLHSSVTKDNFICIEQPDEWVETYRFNKHNVSYLFWDNKTMHIESTSVNLILIMVSLHHIKDEVIHNILSECYRILKPGGFIFLKEHNLTSTNKELIEWEHHLYHIVDLHKQGLPFEFTNYCDKNVFNFKSQEQWISLFTSYQLTQIHRFNRILETTTESYSKNPTELYWDIFQK</sequence>
<organism evidence="2">
    <name type="scientific">viral metagenome</name>
    <dbReference type="NCBI Taxonomy" id="1070528"/>
    <lineage>
        <taxon>unclassified sequences</taxon>
        <taxon>metagenomes</taxon>
        <taxon>organismal metagenomes</taxon>
    </lineage>
</organism>
<evidence type="ECO:0000313" key="2">
    <source>
        <dbReference type="EMBL" id="QHT94300.1"/>
    </source>
</evidence>
<dbReference type="SUPFAM" id="SSF53335">
    <property type="entry name" value="S-adenosyl-L-methionine-dependent methyltransferases"/>
    <property type="match status" value="1"/>
</dbReference>
<accession>A0A6C0INZ0</accession>